<feature type="domain" description="NAD-dependent epimerase/dehydratase" evidence="1">
    <location>
        <begin position="3"/>
        <end position="86"/>
    </location>
</feature>
<sequence length="87" mass="9694">MKVLITGVDGYSGWPLALHLLARGHDVAGVDNLVTRRRVSEVGSWSATPIPPIARRLAAVREVLGRELRFYRGDLGKWAFVRQVLET</sequence>
<organism evidence="2">
    <name type="scientific">mine drainage metagenome</name>
    <dbReference type="NCBI Taxonomy" id="410659"/>
    <lineage>
        <taxon>unclassified sequences</taxon>
        <taxon>metagenomes</taxon>
        <taxon>ecological metagenomes</taxon>
    </lineage>
</organism>
<dbReference type="EMBL" id="AUZZ01008651">
    <property type="protein sequence ID" value="EQD36893.1"/>
    <property type="molecule type" value="Genomic_DNA"/>
</dbReference>
<proteinExistence type="predicted"/>
<dbReference type="InterPro" id="IPR001509">
    <property type="entry name" value="Epimerase_deHydtase"/>
</dbReference>
<evidence type="ECO:0000259" key="1">
    <source>
        <dbReference type="Pfam" id="PF01370"/>
    </source>
</evidence>
<accession>T0YV41</accession>
<evidence type="ECO:0000313" key="2">
    <source>
        <dbReference type="EMBL" id="EQD36893.1"/>
    </source>
</evidence>
<dbReference type="AlphaFoldDB" id="T0YV41"/>
<dbReference type="InterPro" id="IPR036291">
    <property type="entry name" value="NAD(P)-bd_dom_sf"/>
</dbReference>
<dbReference type="Pfam" id="PF01370">
    <property type="entry name" value="Epimerase"/>
    <property type="match status" value="1"/>
</dbReference>
<dbReference type="SUPFAM" id="SSF51735">
    <property type="entry name" value="NAD(P)-binding Rossmann-fold domains"/>
    <property type="match status" value="1"/>
</dbReference>
<comment type="caution">
    <text evidence="2">The sequence shown here is derived from an EMBL/GenBank/DDBJ whole genome shotgun (WGS) entry which is preliminary data.</text>
</comment>
<dbReference type="Gene3D" id="3.40.50.720">
    <property type="entry name" value="NAD(P)-binding Rossmann-like Domain"/>
    <property type="match status" value="1"/>
</dbReference>
<protein>
    <submittedName>
        <fullName evidence="2">Sulfolipid (UDP-sulfoquinovose) biosynthesis protein</fullName>
    </submittedName>
</protein>
<gene>
    <name evidence="2" type="ORF">B2A_11984</name>
</gene>
<reference evidence="2" key="2">
    <citation type="journal article" date="2014" name="ISME J.">
        <title>Microbial stratification in low pH oxic and suboxic macroscopic growths along an acid mine drainage.</title>
        <authorList>
            <person name="Mendez-Garcia C."/>
            <person name="Mesa V."/>
            <person name="Sprenger R.R."/>
            <person name="Richter M."/>
            <person name="Diez M.S."/>
            <person name="Solano J."/>
            <person name="Bargiela R."/>
            <person name="Golyshina O.V."/>
            <person name="Manteca A."/>
            <person name="Ramos J.L."/>
            <person name="Gallego J.R."/>
            <person name="Llorente I."/>
            <person name="Martins Dos Santos V.A."/>
            <person name="Jensen O.N."/>
            <person name="Pelaez A.I."/>
            <person name="Sanchez J."/>
            <person name="Ferrer M."/>
        </authorList>
    </citation>
    <scope>NUCLEOTIDE SEQUENCE</scope>
</reference>
<reference evidence="2" key="1">
    <citation type="submission" date="2013-08" db="EMBL/GenBank/DDBJ databases">
        <authorList>
            <person name="Mendez C."/>
            <person name="Richter M."/>
            <person name="Ferrer M."/>
            <person name="Sanchez J."/>
        </authorList>
    </citation>
    <scope>NUCLEOTIDE SEQUENCE</scope>
</reference>
<feature type="non-terminal residue" evidence="2">
    <location>
        <position position="87"/>
    </location>
</feature>
<name>T0YV41_9ZZZZ</name>